<evidence type="ECO:0000256" key="6">
    <source>
        <dbReference type="SAM" id="Phobius"/>
    </source>
</evidence>
<keyword evidence="4" id="KW-0408">Iron</keyword>
<keyword evidence="6" id="KW-1133">Transmembrane helix</keyword>
<organism evidence="8 9">
    <name type="scientific">Vibrio pectenicida</name>
    <dbReference type="NCBI Taxonomy" id="62763"/>
    <lineage>
        <taxon>Bacteria</taxon>
        <taxon>Pseudomonadati</taxon>
        <taxon>Pseudomonadota</taxon>
        <taxon>Gammaproteobacteria</taxon>
        <taxon>Vibrionales</taxon>
        <taxon>Vibrionaceae</taxon>
        <taxon>Vibrio</taxon>
    </lineage>
</organism>
<evidence type="ECO:0000256" key="4">
    <source>
        <dbReference type="ARBA" id="ARBA00023004"/>
    </source>
</evidence>
<dbReference type="InterPro" id="IPR006638">
    <property type="entry name" value="Elp3/MiaA/NifB-like_rSAM"/>
</dbReference>
<keyword evidence="6" id="KW-0812">Transmembrane</keyword>
<dbReference type="PROSITE" id="PS51332">
    <property type="entry name" value="B12_BINDING"/>
    <property type="match status" value="1"/>
</dbReference>
<proteinExistence type="predicted"/>
<evidence type="ECO:0000313" key="9">
    <source>
        <dbReference type="Proteomes" id="UP000565719"/>
    </source>
</evidence>
<dbReference type="RefSeq" id="WP_171360402.1">
    <property type="nucleotide sequence ID" value="NZ_VTXC01000013.1"/>
</dbReference>
<dbReference type="SFLD" id="SFLDG01082">
    <property type="entry name" value="B12-binding_domain_containing"/>
    <property type="match status" value="1"/>
</dbReference>
<accession>A0A7Y3ZXL8</accession>
<dbReference type="GO" id="GO:0005829">
    <property type="term" value="C:cytosol"/>
    <property type="evidence" value="ECO:0007669"/>
    <property type="project" value="TreeGrafter"/>
</dbReference>
<name>A0A7Y3ZXL8_9VIBR</name>
<evidence type="ECO:0000259" key="7">
    <source>
        <dbReference type="PROSITE" id="PS51332"/>
    </source>
</evidence>
<evidence type="ECO:0000256" key="3">
    <source>
        <dbReference type="ARBA" id="ARBA00022723"/>
    </source>
</evidence>
<dbReference type="GO" id="GO:0031419">
    <property type="term" value="F:cobalamin binding"/>
    <property type="evidence" value="ECO:0007669"/>
    <property type="project" value="InterPro"/>
</dbReference>
<evidence type="ECO:0000256" key="5">
    <source>
        <dbReference type="ARBA" id="ARBA00023014"/>
    </source>
</evidence>
<dbReference type="InterPro" id="IPR058240">
    <property type="entry name" value="rSAM_sf"/>
</dbReference>
<dbReference type="InterPro" id="IPR007197">
    <property type="entry name" value="rSAM"/>
</dbReference>
<dbReference type="GO" id="GO:0003824">
    <property type="term" value="F:catalytic activity"/>
    <property type="evidence" value="ECO:0007669"/>
    <property type="project" value="InterPro"/>
</dbReference>
<dbReference type="SUPFAM" id="SSF102114">
    <property type="entry name" value="Radical SAM enzymes"/>
    <property type="match status" value="1"/>
</dbReference>
<dbReference type="Gene3D" id="3.20.20.70">
    <property type="entry name" value="Aldolase class I"/>
    <property type="match status" value="1"/>
</dbReference>
<dbReference type="Pfam" id="PF04055">
    <property type="entry name" value="Radical_SAM"/>
    <property type="match status" value="1"/>
</dbReference>
<dbReference type="InterPro" id="IPR023984">
    <property type="entry name" value="rSAM_ocin_1"/>
</dbReference>
<dbReference type="PANTHER" id="PTHR43409">
    <property type="entry name" value="ANAEROBIC MAGNESIUM-PROTOPORPHYRIN IX MONOMETHYL ESTER CYCLASE-RELATED"/>
    <property type="match status" value="1"/>
</dbReference>
<dbReference type="PANTHER" id="PTHR43409:SF7">
    <property type="entry name" value="BLL1977 PROTEIN"/>
    <property type="match status" value="1"/>
</dbReference>
<evidence type="ECO:0000256" key="1">
    <source>
        <dbReference type="ARBA" id="ARBA00001966"/>
    </source>
</evidence>
<dbReference type="SFLD" id="SFLDS00029">
    <property type="entry name" value="Radical_SAM"/>
    <property type="match status" value="1"/>
</dbReference>
<dbReference type="InterPro" id="IPR051198">
    <property type="entry name" value="BchE-like"/>
</dbReference>
<dbReference type="SFLD" id="SFLDF00324">
    <property type="entry name" value="bacteriocin_maturation"/>
    <property type="match status" value="1"/>
</dbReference>
<dbReference type="GO" id="GO:0046872">
    <property type="term" value="F:metal ion binding"/>
    <property type="evidence" value="ECO:0007669"/>
    <property type="project" value="UniProtKB-KW"/>
</dbReference>
<dbReference type="InterPro" id="IPR013785">
    <property type="entry name" value="Aldolase_TIM"/>
</dbReference>
<keyword evidence="3" id="KW-0479">Metal-binding</keyword>
<protein>
    <submittedName>
        <fullName evidence="8">Radical SAM protein</fullName>
    </submittedName>
</protein>
<dbReference type="EMBL" id="VTXC01000013">
    <property type="protein sequence ID" value="NOH70990.1"/>
    <property type="molecule type" value="Genomic_DNA"/>
</dbReference>
<dbReference type="AlphaFoldDB" id="A0A7Y3ZXL8"/>
<comment type="cofactor">
    <cofactor evidence="1">
        <name>[4Fe-4S] cluster</name>
        <dbReference type="ChEBI" id="CHEBI:49883"/>
    </cofactor>
</comment>
<evidence type="ECO:0000313" key="8">
    <source>
        <dbReference type="EMBL" id="NOH70990.1"/>
    </source>
</evidence>
<feature type="transmembrane region" description="Helical" evidence="6">
    <location>
        <begin position="21"/>
        <end position="41"/>
    </location>
</feature>
<dbReference type="SMART" id="SM00729">
    <property type="entry name" value="Elp3"/>
    <property type="match status" value="1"/>
</dbReference>
<evidence type="ECO:0000256" key="2">
    <source>
        <dbReference type="ARBA" id="ARBA00022691"/>
    </source>
</evidence>
<keyword evidence="6" id="KW-0472">Membrane</keyword>
<feature type="domain" description="B12-binding" evidence="7">
    <location>
        <begin position="140"/>
        <end position="219"/>
    </location>
</feature>
<dbReference type="Gene3D" id="3.40.50.280">
    <property type="entry name" value="Cobalamin-binding domain"/>
    <property type="match status" value="1"/>
</dbReference>
<reference evidence="8 9" key="1">
    <citation type="submission" date="2019-09" db="EMBL/GenBank/DDBJ databases">
        <title>Draft genome sequencing and comparative genomics of hatchery-associated Vibrios.</title>
        <authorList>
            <person name="Kehlet-Delgado H."/>
            <person name="Mueller R.S."/>
        </authorList>
    </citation>
    <scope>NUCLEOTIDE SEQUENCE [LARGE SCALE GENOMIC DNA]</scope>
    <source>
        <strain evidence="8 9">99-46-Y</strain>
    </source>
</reference>
<dbReference type="GO" id="GO:0051536">
    <property type="term" value="F:iron-sulfur cluster binding"/>
    <property type="evidence" value="ECO:0007669"/>
    <property type="project" value="UniProtKB-KW"/>
</dbReference>
<dbReference type="Proteomes" id="UP000565719">
    <property type="component" value="Unassembled WGS sequence"/>
</dbReference>
<gene>
    <name evidence="8" type="ORF">F0225_06500</name>
</gene>
<keyword evidence="5" id="KW-0411">Iron-sulfur</keyword>
<sequence>MPTDTPVRHYQDQIPLREQKIALVSLPFFSGFSSCYPLALIKKLTQSGGYQCDTNHEFIEFILEFVQSDQHFEFYKRLTHESYVADICLLPLLRGWKPEMESERRRLLKAYAVPLDLADNCLEVFQQLLEVWTTKLSSYDIIGISATHYQLMPSIILIQNLKARLANDNKIVLGGYFASKKVARHLLDKHPEIDALVFGEAEGVWLELIQSLFGGNNQRFVQGSSKGFGHYPLPDQHDVLDKIKGTWLQKHFQISLELSRGCYWDKCDFCNFNGSYETHFQRNNYQQIIDVMDQLRDSYGQRRFQFIDTALPPGFASFLVNNNISRDYEIFVEIRPDFSYKQLKALQHLGKLTVQIGIESLVDAHLEMMNKNATVATNIRSLLACKKLGIKVIWGVFVGHPKETHQHLYAVLENVQKWQHLPPPKYVTHCQVRPGSPLWDERQVLGIVYYPLSDVFELLIDPIAEALEFYPYYESSSQQSGLSRELITQIEDAVTEWQTSPQYHCRYSCTNSLNLAIARMLDDSILTFDELCNACKELDFPPEYVEKQLTEMVDHGIVYAGYQRKSRAQIYTLLKPESLLCEEKHV</sequence>
<comment type="caution">
    <text evidence="8">The sequence shown here is derived from an EMBL/GenBank/DDBJ whole genome shotgun (WGS) entry which is preliminary data.</text>
</comment>
<keyword evidence="2" id="KW-0949">S-adenosyl-L-methionine</keyword>
<dbReference type="InterPro" id="IPR006158">
    <property type="entry name" value="Cobalamin-bd"/>
</dbReference>